<comment type="caution">
    <text evidence="2">The sequence shown here is derived from an EMBL/GenBank/DDBJ whole genome shotgun (WGS) entry which is preliminary data.</text>
</comment>
<reference evidence="2" key="1">
    <citation type="submission" date="2020-08" db="EMBL/GenBank/DDBJ databases">
        <title>Multicomponent nature underlies the extraordinary mechanical properties of spider dragline silk.</title>
        <authorList>
            <person name="Kono N."/>
            <person name="Nakamura H."/>
            <person name="Mori M."/>
            <person name="Yoshida Y."/>
            <person name="Ohtoshi R."/>
            <person name="Malay A.D."/>
            <person name="Moran D.A.P."/>
            <person name="Tomita M."/>
            <person name="Numata K."/>
            <person name="Arakawa K."/>
        </authorList>
    </citation>
    <scope>NUCLEOTIDE SEQUENCE</scope>
</reference>
<organism evidence="2 3">
    <name type="scientific">Nephila pilipes</name>
    <name type="common">Giant wood spider</name>
    <name type="synonym">Nephila maculata</name>
    <dbReference type="NCBI Taxonomy" id="299642"/>
    <lineage>
        <taxon>Eukaryota</taxon>
        <taxon>Metazoa</taxon>
        <taxon>Ecdysozoa</taxon>
        <taxon>Arthropoda</taxon>
        <taxon>Chelicerata</taxon>
        <taxon>Arachnida</taxon>
        <taxon>Araneae</taxon>
        <taxon>Araneomorphae</taxon>
        <taxon>Entelegynae</taxon>
        <taxon>Araneoidea</taxon>
        <taxon>Nephilidae</taxon>
        <taxon>Nephila</taxon>
    </lineage>
</organism>
<feature type="region of interest" description="Disordered" evidence="1">
    <location>
        <begin position="136"/>
        <end position="158"/>
    </location>
</feature>
<keyword evidence="3" id="KW-1185">Reference proteome</keyword>
<dbReference type="Proteomes" id="UP000887013">
    <property type="component" value="Unassembled WGS sequence"/>
</dbReference>
<dbReference type="OrthoDB" id="6342974at2759"/>
<evidence type="ECO:0000313" key="2">
    <source>
        <dbReference type="EMBL" id="GFU09364.1"/>
    </source>
</evidence>
<dbReference type="AlphaFoldDB" id="A0A8X6QBF1"/>
<name>A0A8X6QBF1_NEPPI</name>
<protein>
    <submittedName>
        <fullName evidence="2">Uncharacterized protein</fullName>
    </submittedName>
</protein>
<proteinExistence type="predicted"/>
<feature type="compositionally biased region" description="Polar residues" evidence="1">
    <location>
        <begin position="145"/>
        <end position="158"/>
    </location>
</feature>
<sequence>MGVLKNLEQCVNAYLLTFLLCCIPITFCDVLRGEKEGYYAFEEAPSRLMRPPQVRKPPYMMSSIPCATGENSYSKRPSPKNTLCGDLNKGFIPLNPLGQEFDGQPYPFELIKNKTLLFLSKSLPYLKQDPKIPKVSKISGKKSAHVQSNSNSHEYQWPTSTPYRIKRSTNESTNATANDIPDILDNETTARQNCDQGGASGLLCSLSSAMSNNKIPLALISAVAQNFLGAFVLGTQQRRGLLRRVFARDGRTAPVQELSQRRGLTGSLIWNSETELLLPGDVRQIARAMLKVLFTQKQRRTFIAKCYLKCRKRKFAEFLND</sequence>
<gene>
    <name evidence="2" type="primary">AVEN_4171_1</name>
    <name evidence="2" type="ORF">NPIL_55261</name>
</gene>
<dbReference type="EMBL" id="BMAW01124737">
    <property type="protein sequence ID" value="GFU09364.1"/>
    <property type="molecule type" value="Genomic_DNA"/>
</dbReference>
<accession>A0A8X6QBF1</accession>
<evidence type="ECO:0000256" key="1">
    <source>
        <dbReference type="SAM" id="MobiDB-lite"/>
    </source>
</evidence>
<evidence type="ECO:0000313" key="3">
    <source>
        <dbReference type="Proteomes" id="UP000887013"/>
    </source>
</evidence>